<dbReference type="Pfam" id="PF13532">
    <property type="entry name" value="2OG-FeII_Oxy_2"/>
    <property type="match status" value="1"/>
</dbReference>
<gene>
    <name evidence="2" type="ORF">CXG46_04300</name>
</gene>
<dbReference type="SUPFAM" id="SSF51197">
    <property type="entry name" value="Clavaminate synthase-like"/>
    <property type="match status" value="1"/>
</dbReference>
<protein>
    <submittedName>
        <fullName evidence="2">Alpha-ketoglutarate-dependent dioxygenase AlkB</fullName>
    </submittedName>
</protein>
<sequence length="262" mass="29087">MLQRPLAGHDEIDLVHTFQDRTGLDRRLEIDKACGKALTVPSISGPRTCVRHIGYARAVDFQTSLFADATAHSAAVLAPERRHLSRGAWVDVQRDWLTDPDDVFTALVERVPWRSERREMYDAVVEVPRLVHTYLAEDPLPHPALARARTDLSEHYLPELGEPFVSAGCCYYRDGRDSVAWHGDTIGRGRTADTMVAIVSVGDPRRLLLRPRGGGTSVAVTMGHGDLVVMGGTCQRTWEHAVPKVAHSGPRLSVQFRPLNVF</sequence>
<evidence type="ECO:0000313" key="3">
    <source>
        <dbReference type="Proteomes" id="UP000233565"/>
    </source>
</evidence>
<keyword evidence="3" id="KW-1185">Reference proteome</keyword>
<dbReference type="Gene3D" id="2.60.120.590">
    <property type="entry name" value="Alpha-ketoglutarate-dependent dioxygenase AlkB-like"/>
    <property type="match status" value="1"/>
</dbReference>
<dbReference type="GO" id="GO:0051213">
    <property type="term" value="F:dioxygenase activity"/>
    <property type="evidence" value="ECO:0007669"/>
    <property type="project" value="UniProtKB-KW"/>
</dbReference>
<dbReference type="InterPro" id="IPR037151">
    <property type="entry name" value="AlkB-like_sf"/>
</dbReference>
<reference evidence="2 3" key="1">
    <citation type="submission" date="2017-12" db="EMBL/GenBank/DDBJ databases">
        <title>Pharmacopeia of the Arctic Ocean.</title>
        <authorList>
            <person name="Collins E."/>
            <person name="Ducluzeau A.-L."/>
        </authorList>
    </citation>
    <scope>NUCLEOTIDE SEQUENCE [LARGE SCALE GENOMIC DNA]</scope>
    <source>
        <strain evidence="2 3">DSM 23325</strain>
    </source>
</reference>
<organism evidence="2 3">
    <name type="scientific">Nocardioides alpinus</name>
    <dbReference type="NCBI Taxonomy" id="748909"/>
    <lineage>
        <taxon>Bacteria</taxon>
        <taxon>Bacillati</taxon>
        <taxon>Actinomycetota</taxon>
        <taxon>Actinomycetes</taxon>
        <taxon>Propionibacteriales</taxon>
        <taxon>Nocardioidaceae</taxon>
        <taxon>Nocardioides</taxon>
    </lineage>
</organism>
<dbReference type="PANTHER" id="PTHR31212:SF4">
    <property type="entry name" value="ALPHA-KETOGLUTARATE-DEPENDENT DIOXYGENASE ALKB HOMOLOG 3"/>
    <property type="match status" value="1"/>
</dbReference>
<accession>A0ABX4R141</accession>
<comment type="caution">
    <text evidence="2">The sequence shown here is derived from an EMBL/GenBank/DDBJ whole genome shotgun (WGS) entry which is preliminary data.</text>
</comment>
<dbReference type="InterPro" id="IPR027450">
    <property type="entry name" value="AlkB-like"/>
</dbReference>
<dbReference type="InterPro" id="IPR005123">
    <property type="entry name" value="Oxoglu/Fe-dep_dioxygenase_dom"/>
</dbReference>
<proteinExistence type="predicted"/>
<evidence type="ECO:0000313" key="2">
    <source>
        <dbReference type="EMBL" id="PKH43679.1"/>
    </source>
</evidence>
<dbReference type="PANTHER" id="PTHR31212">
    <property type="entry name" value="ALPHA-KETOGLUTARATE-DEPENDENT DIOXYGENASE ALKB HOMOLOG 3"/>
    <property type="match status" value="1"/>
</dbReference>
<dbReference type="InterPro" id="IPR032854">
    <property type="entry name" value="ALKBH3"/>
</dbReference>
<keyword evidence="2" id="KW-0223">Dioxygenase</keyword>
<keyword evidence="2" id="KW-0560">Oxidoreductase</keyword>
<dbReference type="PROSITE" id="PS51471">
    <property type="entry name" value="FE2OG_OXY"/>
    <property type="match status" value="1"/>
</dbReference>
<name>A0ABX4R141_9ACTN</name>
<dbReference type="EMBL" id="PJBV01000011">
    <property type="protein sequence ID" value="PKH43679.1"/>
    <property type="molecule type" value="Genomic_DNA"/>
</dbReference>
<dbReference type="Proteomes" id="UP000233565">
    <property type="component" value="Unassembled WGS sequence"/>
</dbReference>
<feature type="domain" description="Fe2OG dioxygenase" evidence="1">
    <location>
        <begin position="163"/>
        <end position="260"/>
    </location>
</feature>
<evidence type="ECO:0000259" key="1">
    <source>
        <dbReference type="PROSITE" id="PS51471"/>
    </source>
</evidence>